<proteinExistence type="inferred from homology"/>
<reference evidence="11" key="1">
    <citation type="submission" date="2016-06" db="UniProtKB">
        <authorList>
            <consortium name="WormBaseParasite"/>
        </authorList>
    </citation>
    <scope>IDENTIFICATION</scope>
</reference>
<name>A0A183KAH7_9TREM</name>
<keyword evidence="10" id="KW-1185">Reference proteome</keyword>
<keyword evidence="3" id="KW-0509">mRNA transport</keyword>
<comment type="similarity">
    <text evidence="1 8">Belongs to the nucleoporin Nup84/Nup107 family.</text>
</comment>
<protein>
    <recommendedName>
        <fullName evidence="8">Nuclear pore complex protein</fullName>
    </recommendedName>
</protein>
<dbReference type="GO" id="GO:0000973">
    <property type="term" value="P:post-transcriptional tethering of RNA polymerase II gene DNA at nuclear periphery"/>
    <property type="evidence" value="ECO:0007669"/>
    <property type="project" value="TreeGrafter"/>
</dbReference>
<dbReference type="GO" id="GO:0006606">
    <property type="term" value="P:protein import into nucleus"/>
    <property type="evidence" value="ECO:0007669"/>
    <property type="project" value="TreeGrafter"/>
</dbReference>
<keyword evidence="7 8" id="KW-0539">Nucleus</keyword>
<gene>
    <name evidence="9" type="ORF">SCUD_LOCUS12009</name>
</gene>
<evidence type="ECO:0000313" key="9">
    <source>
        <dbReference type="EMBL" id="VDP47002.1"/>
    </source>
</evidence>
<comment type="subcellular location">
    <subcellularLocation>
        <location evidence="8">Nucleus</location>
        <location evidence="8">Nuclear pore complex</location>
    </subcellularLocation>
    <subcellularLocation>
        <location evidence="8">Nucleus membrane</location>
    </subcellularLocation>
</comment>
<evidence type="ECO:0000256" key="4">
    <source>
        <dbReference type="ARBA" id="ARBA00022927"/>
    </source>
</evidence>
<dbReference type="InterPro" id="IPR007252">
    <property type="entry name" value="Nup84/Nup107"/>
</dbReference>
<evidence type="ECO:0000256" key="3">
    <source>
        <dbReference type="ARBA" id="ARBA00022816"/>
    </source>
</evidence>
<dbReference type="GO" id="GO:0006406">
    <property type="term" value="P:mRNA export from nucleus"/>
    <property type="evidence" value="ECO:0007669"/>
    <property type="project" value="TreeGrafter"/>
</dbReference>
<dbReference type="WBParaSite" id="SCUD_0001201001-mRNA-1">
    <property type="protein sequence ID" value="SCUD_0001201001-mRNA-1"/>
    <property type="gene ID" value="SCUD_0001201001"/>
</dbReference>
<accession>A0A183KAH7</accession>
<dbReference type="GO" id="GO:0031965">
    <property type="term" value="C:nuclear membrane"/>
    <property type="evidence" value="ECO:0007669"/>
    <property type="project" value="UniProtKB-SubCell"/>
</dbReference>
<dbReference type="Gene3D" id="1.20.190.50">
    <property type="match status" value="2"/>
</dbReference>
<organism evidence="11">
    <name type="scientific">Schistosoma curassoni</name>
    <dbReference type="NCBI Taxonomy" id="6186"/>
    <lineage>
        <taxon>Eukaryota</taxon>
        <taxon>Metazoa</taxon>
        <taxon>Spiralia</taxon>
        <taxon>Lophotrochozoa</taxon>
        <taxon>Platyhelminthes</taxon>
        <taxon>Trematoda</taxon>
        <taxon>Digenea</taxon>
        <taxon>Strigeidida</taxon>
        <taxon>Schistosomatoidea</taxon>
        <taxon>Schistosomatidae</taxon>
        <taxon>Schistosoma</taxon>
    </lineage>
</organism>
<dbReference type="STRING" id="6186.A0A183KAH7"/>
<evidence type="ECO:0000256" key="5">
    <source>
        <dbReference type="ARBA" id="ARBA00023010"/>
    </source>
</evidence>
<evidence type="ECO:0000256" key="8">
    <source>
        <dbReference type="RuleBase" id="RU365072"/>
    </source>
</evidence>
<evidence type="ECO:0000256" key="2">
    <source>
        <dbReference type="ARBA" id="ARBA00022448"/>
    </source>
</evidence>
<evidence type="ECO:0000256" key="6">
    <source>
        <dbReference type="ARBA" id="ARBA00023132"/>
    </source>
</evidence>
<dbReference type="GO" id="GO:0017056">
    <property type="term" value="F:structural constituent of nuclear pore"/>
    <property type="evidence" value="ECO:0007669"/>
    <property type="project" value="UniProtKB-UniRule"/>
</dbReference>
<dbReference type="AlphaFoldDB" id="A0A183KAH7"/>
<dbReference type="PANTHER" id="PTHR13003">
    <property type="entry name" value="NUP107-RELATED"/>
    <property type="match status" value="1"/>
</dbReference>
<keyword evidence="8" id="KW-0472">Membrane</keyword>
<sequence length="556" mass="63995">MRSVLCSAMNDFLMDDTSYLYTNDDIGGSGAGGNDMESPSVYAIIYCIFYAVQQTIMLKNYDSNLMPKLVCYGLGDGIVPDVTPLQPPNLNRVGNIDQVVCHTLRFLTHFVLFLKSADSDIPDEPYSEIIKAYLCFLIVNKETDLVAYYVSVLPTESLQIQWYSWFLTGINHPTEREHCLSLAVDYGFNLSKLTRSIVRLSKQRIDLSSINQYSSNTMDHNSILSKQNNYIKPLFNEMEYFTKLLHTTTTNNNNSNNKHEIGKLTDIDKQRIIAMDWLFYNPDQRGEALCLANSLLRVFIAMHSFKAAQQDAFADWYQQVHTNRPVQPSSLTNNNNFMHTTYGPRGLAQRLAIEESKKEYLARLERWRHDTRLDTEAAAEKLLALLTYPHPGWLVDVEQQQQQQQLNMDPNDRLTLTTEIHHDKLIDRKFEDNKGGEIHENNCETLTMNKNDLFDELDENPTSRQLQMNVLRETCITETVFLIVRLYQTAGLHQKCIELSNLIVDNEYGLFKVDSKLEFTSALFSGPQLQNLLHHISESIQYLIDNEQDPLGYIIH</sequence>
<dbReference type="GO" id="GO:0031080">
    <property type="term" value="C:nuclear pore outer ring"/>
    <property type="evidence" value="ECO:0007669"/>
    <property type="project" value="TreeGrafter"/>
</dbReference>
<keyword evidence="4" id="KW-0653">Protein transport</keyword>
<evidence type="ECO:0000313" key="10">
    <source>
        <dbReference type="Proteomes" id="UP000279833"/>
    </source>
</evidence>
<dbReference type="Pfam" id="PF04121">
    <property type="entry name" value="Nup84_Nup100"/>
    <property type="match status" value="1"/>
</dbReference>
<evidence type="ECO:0000256" key="7">
    <source>
        <dbReference type="ARBA" id="ARBA00023242"/>
    </source>
</evidence>
<dbReference type="Proteomes" id="UP000279833">
    <property type="component" value="Unassembled WGS sequence"/>
</dbReference>
<evidence type="ECO:0000313" key="11">
    <source>
        <dbReference type="WBParaSite" id="SCUD_0001201001-mRNA-1"/>
    </source>
</evidence>
<comment type="function">
    <text evidence="8">Functions as a component of the nuclear pore complex (NPC).</text>
</comment>
<reference evidence="9 10" key="2">
    <citation type="submission" date="2018-11" db="EMBL/GenBank/DDBJ databases">
        <authorList>
            <consortium name="Pathogen Informatics"/>
        </authorList>
    </citation>
    <scope>NUCLEOTIDE SEQUENCE [LARGE SCALE GENOMIC DNA]</scope>
    <source>
        <strain evidence="9">Dakar</strain>
        <strain evidence="10">Dakar, Senegal</strain>
    </source>
</reference>
<dbReference type="EMBL" id="UZAK01034798">
    <property type="protein sequence ID" value="VDP47002.1"/>
    <property type="molecule type" value="Genomic_DNA"/>
</dbReference>
<dbReference type="PANTHER" id="PTHR13003:SF2">
    <property type="entry name" value="NUCLEAR PORE COMPLEX PROTEIN NUP107"/>
    <property type="match status" value="1"/>
</dbReference>
<evidence type="ECO:0000256" key="1">
    <source>
        <dbReference type="ARBA" id="ARBA00009510"/>
    </source>
</evidence>
<keyword evidence="2 8" id="KW-0813">Transport</keyword>
<comment type="subunit">
    <text evidence="8">Part of the nuclear pore complex (NPC).</text>
</comment>
<keyword evidence="5 8" id="KW-0811">Translocation</keyword>
<keyword evidence="6 8" id="KW-0906">Nuclear pore complex</keyword>